<name>A0AAU9UCL2_EUPED</name>
<protein>
    <submittedName>
        <fullName evidence="2">Uncharacterized protein</fullName>
    </submittedName>
</protein>
<organism evidence="2 3">
    <name type="scientific">Euphydryas editha</name>
    <name type="common">Edith's checkerspot</name>
    <dbReference type="NCBI Taxonomy" id="104508"/>
    <lineage>
        <taxon>Eukaryota</taxon>
        <taxon>Metazoa</taxon>
        <taxon>Ecdysozoa</taxon>
        <taxon>Arthropoda</taxon>
        <taxon>Hexapoda</taxon>
        <taxon>Insecta</taxon>
        <taxon>Pterygota</taxon>
        <taxon>Neoptera</taxon>
        <taxon>Endopterygota</taxon>
        <taxon>Lepidoptera</taxon>
        <taxon>Glossata</taxon>
        <taxon>Ditrysia</taxon>
        <taxon>Papilionoidea</taxon>
        <taxon>Nymphalidae</taxon>
        <taxon>Nymphalinae</taxon>
        <taxon>Euphydryas</taxon>
    </lineage>
</organism>
<keyword evidence="3" id="KW-1185">Reference proteome</keyword>
<feature type="region of interest" description="Disordered" evidence="1">
    <location>
        <begin position="34"/>
        <end position="54"/>
    </location>
</feature>
<dbReference type="AlphaFoldDB" id="A0AAU9UCL2"/>
<comment type="caution">
    <text evidence="2">The sequence shown here is derived from an EMBL/GenBank/DDBJ whole genome shotgun (WGS) entry which is preliminary data.</text>
</comment>
<proteinExistence type="predicted"/>
<dbReference type="PANTHER" id="PTHR10773:SF19">
    <property type="match status" value="1"/>
</dbReference>
<dbReference type="Proteomes" id="UP001153954">
    <property type="component" value="Unassembled WGS sequence"/>
</dbReference>
<feature type="compositionally biased region" description="Basic and acidic residues" evidence="1">
    <location>
        <begin position="414"/>
        <end position="423"/>
    </location>
</feature>
<sequence>MTYQTSPLPPGAKEIGQELADVWAEIIHEDDGNKEITCDSSVPNATSNPSTERVYSNQPSILSLEAPSSFENSPIIQLEDLVVSDDRSTPINFELSVPTPIPSPTNVHNFCDSVFCANHVDSVISSSSFSTTKSPALSHSSDYIPSTKTTRRRQRHPKEWIDLKRKCLKNLGKKYVTKKGKAVEEKTMGPSCKCRYKCSNKISHQQRLNCFTKFWQLGDRALQWNFIIKYSDKIKKKRCLNKDTPNNRKHTFKYYLPLITGSHASHCEKIQVCQIMFIHTLAVSTRILKTAWKKYDGSAILEEDRRGRHEKHNIVINDAMKQSVCDHVRSFVPIESHYIRKNSQKLYLQGDLSIAKMFKLYLQWFDSKKYTSKAIKERQYRDIVNSNFNLAFHVPKKDQCDECHVFRLKKNPTDQEKESFEKHHTNKQVARHLKSQDKKDAEESNGNMVAAVFDFEKVLQCPHGNINIFYYKRKLSSFNFTVFDMAKRKAVCYMWDETVAKRGANEQKSSIYSIGITHRFLQKGHTQNEGDSVHSVIERASQTKTIYTPDEWRLLVRWAKNEGEPYVVRHVTQNNVFDFKRLVNNKVWLKDIEGKKINWNNIRVLYADCSDPNKLFFKYDLTQSDYNILVVRGNTRNSVQSELKPAYSDPIMIPAAKYKDLMDMCRSEVIPVEYHLYFNSLPHHIAVDVSEESDSDLSE</sequence>
<gene>
    <name evidence="2" type="ORF">EEDITHA_LOCUS11983</name>
</gene>
<feature type="compositionally biased region" description="Basic residues" evidence="1">
    <location>
        <begin position="424"/>
        <end position="433"/>
    </location>
</feature>
<feature type="compositionally biased region" description="Polar residues" evidence="1">
    <location>
        <begin position="38"/>
        <end position="54"/>
    </location>
</feature>
<reference evidence="2" key="1">
    <citation type="submission" date="2022-03" db="EMBL/GenBank/DDBJ databases">
        <authorList>
            <person name="Tunstrom K."/>
        </authorList>
    </citation>
    <scope>NUCLEOTIDE SEQUENCE</scope>
</reference>
<accession>A0AAU9UCL2</accession>
<evidence type="ECO:0000313" key="3">
    <source>
        <dbReference type="Proteomes" id="UP001153954"/>
    </source>
</evidence>
<dbReference type="EMBL" id="CAKOGL010000016">
    <property type="protein sequence ID" value="CAH2096672.1"/>
    <property type="molecule type" value="Genomic_DNA"/>
</dbReference>
<evidence type="ECO:0000256" key="1">
    <source>
        <dbReference type="SAM" id="MobiDB-lite"/>
    </source>
</evidence>
<evidence type="ECO:0000313" key="2">
    <source>
        <dbReference type="EMBL" id="CAH2096672.1"/>
    </source>
</evidence>
<feature type="region of interest" description="Disordered" evidence="1">
    <location>
        <begin position="414"/>
        <end position="441"/>
    </location>
</feature>
<dbReference type="PANTHER" id="PTHR10773">
    <property type="entry name" value="DNA-DIRECTED RNA POLYMERASES I, II, AND III SUBUNIT RPABC2"/>
    <property type="match status" value="1"/>
</dbReference>